<feature type="transmembrane region" description="Helical" evidence="6">
    <location>
        <begin position="76"/>
        <end position="94"/>
    </location>
</feature>
<dbReference type="InterPro" id="IPR001123">
    <property type="entry name" value="LeuE-type"/>
</dbReference>
<accession>A0A369TFM6</accession>
<dbReference type="AlphaFoldDB" id="A0A369TFM6"/>
<protein>
    <submittedName>
        <fullName evidence="7">LysE family translocator</fullName>
    </submittedName>
</protein>
<organism evidence="7 8">
    <name type="scientific">Ferruginivarius sediminum</name>
    <dbReference type="NCBI Taxonomy" id="2661937"/>
    <lineage>
        <taxon>Bacteria</taxon>
        <taxon>Pseudomonadati</taxon>
        <taxon>Pseudomonadota</taxon>
        <taxon>Alphaproteobacteria</taxon>
        <taxon>Rhodospirillales</taxon>
        <taxon>Rhodospirillaceae</taxon>
        <taxon>Ferruginivarius</taxon>
    </lineage>
</organism>
<dbReference type="PANTHER" id="PTHR30086:SF20">
    <property type="entry name" value="ARGININE EXPORTER PROTEIN ARGO-RELATED"/>
    <property type="match status" value="1"/>
</dbReference>
<sequence>MLTDWSTLGPFLVAALALNLTPGADMTYTIARTAAQGRAAGYASALGIAAGSLIHTVAAAAGLAAILLASQTAFMAVKYIGAAYLIYLAIKLLVQRPDTESLRMPRAALRRVFGQAVLVNVLNPKVALFILALLPQFVDPTRGDAAMQILILGTLFNLGGTAVNCTVATLVDAGATRARNSQGFARIMSTVSGLVLAGLAVRLALTER</sequence>
<gene>
    <name evidence="7" type="ORF">DRB17_11735</name>
</gene>
<comment type="subcellular location">
    <subcellularLocation>
        <location evidence="1">Cell membrane</location>
        <topology evidence="1">Multi-pass membrane protein</topology>
    </subcellularLocation>
</comment>
<evidence type="ECO:0000256" key="5">
    <source>
        <dbReference type="ARBA" id="ARBA00023136"/>
    </source>
</evidence>
<keyword evidence="3 6" id="KW-0812">Transmembrane</keyword>
<feature type="transmembrane region" description="Helical" evidence="6">
    <location>
        <begin position="146"/>
        <end position="171"/>
    </location>
</feature>
<dbReference type="EMBL" id="QPMH01000010">
    <property type="protein sequence ID" value="RDD61696.1"/>
    <property type="molecule type" value="Genomic_DNA"/>
</dbReference>
<dbReference type="GO" id="GO:0015171">
    <property type="term" value="F:amino acid transmembrane transporter activity"/>
    <property type="evidence" value="ECO:0007669"/>
    <property type="project" value="TreeGrafter"/>
</dbReference>
<keyword evidence="2" id="KW-1003">Cell membrane</keyword>
<keyword evidence="5 6" id="KW-0472">Membrane</keyword>
<evidence type="ECO:0000313" key="8">
    <source>
        <dbReference type="Proteomes" id="UP000253941"/>
    </source>
</evidence>
<dbReference type="Proteomes" id="UP000253941">
    <property type="component" value="Unassembled WGS sequence"/>
</dbReference>
<feature type="transmembrane region" description="Helical" evidence="6">
    <location>
        <begin position="114"/>
        <end position="134"/>
    </location>
</feature>
<feature type="transmembrane region" description="Helical" evidence="6">
    <location>
        <begin position="183"/>
        <end position="205"/>
    </location>
</feature>
<evidence type="ECO:0000256" key="3">
    <source>
        <dbReference type="ARBA" id="ARBA00022692"/>
    </source>
</evidence>
<reference evidence="7 8" key="1">
    <citation type="submission" date="2018-07" db="EMBL/GenBank/DDBJ databases">
        <title>Venubactetium sediminum gen. nov., sp. nov., isolated from a marine solar saltern.</title>
        <authorList>
            <person name="Wang S."/>
        </authorList>
    </citation>
    <scope>NUCLEOTIDE SEQUENCE [LARGE SCALE GENOMIC DNA]</scope>
    <source>
        <strain evidence="7 8">WD2A32</strain>
    </source>
</reference>
<evidence type="ECO:0000256" key="1">
    <source>
        <dbReference type="ARBA" id="ARBA00004651"/>
    </source>
</evidence>
<evidence type="ECO:0000256" key="4">
    <source>
        <dbReference type="ARBA" id="ARBA00022989"/>
    </source>
</evidence>
<evidence type="ECO:0000313" key="7">
    <source>
        <dbReference type="EMBL" id="RDD61696.1"/>
    </source>
</evidence>
<name>A0A369TFM6_9PROT</name>
<proteinExistence type="predicted"/>
<dbReference type="PANTHER" id="PTHR30086">
    <property type="entry name" value="ARGININE EXPORTER PROTEIN ARGO"/>
    <property type="match status" value="1"/>
</dbReference>
<keyword evidence="4 6" id="KW-1133">Transmembrane helix</keyword>
<comment type="caution">
    <text evidence="7">The sequence shown here is derived from an EMBL/GenBank/DDBJ whole genome shotgun (WGS) entry which is preliminary data.</text>
</comment>
<keyword evidence="8" id="KW-1185">Reference proteome</keyword>
<evidence type="ECO:0000256" key="2">
    <source>
        <dbReference type="ARBA" id="ARBA00022475"/>
    </source>
</evidence>
<dbReference type="GO" id="GO:0005886">
    <property type="term" value="C:plasma membrane"/>
    <property type="evidence" value="ECO:0007669"/>
    <property type="project" value="UniProtKB-SubCell"/>
</dbReference>
<feature type="transmembrane region" description="Helical" evidence="6">
    <location>
        <begin position="39"/>
        <end position="69"/>
    </location>
</feature>
<dbReference type="PIRSF" id="PIRSF006324">
    <property type="entry name" value="LeuE"/>
    <property type="match status" value="1"/>
</dbReference>
<dbReference type="Pfam" id="PF01810">
    <property type="entry name" value="LysE"/>
    <property type="match status" value="1"/>
</dbReference>
<evidence type="ECO:0000256" key="6">
    <source>
        <dbReference type="SAM" id="Phobius"/>
    </source>
</evidence>